<evidence type="ECO:0000313" key="2">
    <source>
        <dbReference type="Proteomes" id="UP001519460"/>
    </source>
</evidence>
<comment type="caution">
    <text evidence="1">The sequence shown here is derived from an EMBL/GenBank/DDBJ whole genome shotgun (WGS) entry which is preliminary data.</text>
</comment>
<sequence>MQAIKGLGVRCTCTLVPLARAIGILHPHTHTSLHAHPATSVLHPFRCNRQQAKGRRCERACSIRTAVSRYVGTAASPLFAVSWLRRIRQVMHVEVYRLVQDHDLLEHTAASLPTNCKNAELRTNR</sequence>
<dbReference type="AlphaFoldDB" id="A0ABD0M4Y8"/>
<dbReference type="Proteomes" id="UP001519460">
    <property type="component" value="Unassembled WGS sequence"/>
</dbReference>
<evidence type="ECO:0000313" key="1">
    <source>
        <dbReference type="EMBL" id="KAK7506343.1"/>
    </source>
</evidence>
<protein>
    <recommendedName>
        <fullName evidence="3">Secreted protein</fullName>
    </recommendedName>
</protein>
<proteinExistence type="predicted"/>
<accession>A0ABD0M4Y8</accession>
<organism evidence="1 2">
    <name type="scientific">Batillaria attramentaria</name>
    <dbReference type="NCBI Taxonomy" id="370345"/>
    <lineage>
        <taxon>Eukaryota</taxon>
        <taxon>Metazoa</taxon>
        <taxon>Spiralia</taxon>
        <taxon>Lophotrochozoa</taxon>
        <taxon>Mollusca</taxon>
        <taxon>Gastropoda</taxon>
        <taxon>Caenogastropoda</taxon>
        <taxon>Sorbeoconcha</taxon>
        <taxon>Cerithioidea</taxon>
        <taxon>Batillariidae</taxon>
        <taxon>Batillaria</taxon>
    </lineage>
</organism>
<keyword evidence="2" id="KW-1185">Reference proteome</keyword>
<name>A0ABD0M4Y8_9CAEN</name>
<gene>
    <name evidence="1" type="ORF">BaRGS_00002455</name>
</gene>
<reference evidence="1 2" key="1">
    <citation type="journal article" date="2023" name="Sci. Data">
        <title>Genome assembly of the Korean intertidal mud-creeper Batillaria attramentaria.</title>
        <authorList>
            <person name="Patra A.K."/>
            <person name="Ho P.T."/>
            <person name="Jun S."/>
            <person name="Lee S.J."/>
            <person name="Kim Y."/>
            <person name="Won Y.J."/>
        </authorList>
    </citation>
    <scope>NUCLEOTIDE SEQUENCE [LARGE SCALE GENOMIC DNA]</scope>
    <source>
        <strain evidence="1">Wonlab-2016</strain>
    </source>
</reference>
<dbReference type="EMBL" id="JACVVK020000007">
    <property type="protein sequence ID" value="KAK7506343.1"/>
    <property type="molecule type" value="Genomic_DNA"/>
</dbReference>
<evidence type="ECO:0008006" key="3">
    <source>
        <dbReference type="Google" id="ProtNLM"/>
    </source>
</evidence>